<name>A0A051TW02_9MYCO</name>
<dbReference type="PATRIC" id="fig|1324261.3.peg.3957"/>
<accession>A0A051TW02</accession>
<feature type="domain" description="DUF3298" evidence="2">
    <location>
        <begin position="187"/>
        <end position="257"/>
    </location>
</feature>
<dbReference type="RefSeq" id="WP_100882208.1">
    <property type="nucleotide sequence ID" value="NZ_KK328284.1"/>
</dbReference>
<evidence type="ECO:0000259" key="2">
    <source>
        <dbReference type="Pfam" id="PF11738"/>
    </source>
</evidence>
<evidence type="ECO:0000256" key="1">
    <source>
        <dbReference type="SAM" id="Phobius"/>
    </source>
</evidence>
<gene>
    <name evidence="3" type="ORF">K875_03916</name>
</gene>
<keyword evidence="1" id="KW-0812">Transmembrane</keyword>
<reference evidence="3 4" key="1">
    <citation type="submission" date="2014-04" db="EMBL/GenBank/DDBJ databases">
        <title>The Genome Sequence of Mycobacterium tuberculosis TKK-01-0051.</title>
        <authorList>
            <consortium name="The Broad Institute Genomics Platform"/>
            <consortium name="The Broad Institute Genome Sequencing Center for Infectious Disease"/>
            <person name="Earl A.M."/>
            <person name="Cohen K."/>
            <person name="Pym A."/>
            <person name="Bishai W."/>
            <person name="Maharaj K."/>
            <person name="Desjardins C."/>
            <person name="Abeel T."/>
            <person name="Young S."/>
            <person name="Zeng Q."/>
            <person name="Gargeya S."/>
            <person name="Abouelleil A."/>
            <person name="Alvarado L."/>
            <person name="Chapman S.B."/>
            <person name="Gainer-Dewar J."/>
            <person name="Goldberg J."/>
            <person name="Griggs A."/>
            <person name="Gujja S."/>
            <person name="Hansen M."/>
            <person name="Howarth C."/>
            <person name="Imamovic A."/>
            <person name="Larimer J."/>
            <person name="Murphy C."/>
            <person name="Naylor J."/>
            <person name="Pearson M."/>
            <person name="Poon T.W."/>
            <person name="Priest M."/>
            <person name="Roberts A."/>
            <person name="Saif S."/>
            <person name="Shea T."/>
            <person name="Sykes S."/>
            <person name="Wortman J."/>
            <person name="Nusbaum C."/>
            <person name="Birren B."/>
        </authorList>
    </citation>
    <scope>NUCLEOTIDE SEQUENCE [LARGE SCALE GENOMIC DNA]</scope>
    <source>
        <strain evidence="3 4">TKK-01-0051</strain>
    </source>
</reference>
<dbReference type="Gene3D" id="3.30.565.40">
    <property type="entry name" value="Fervidobacterium nodosum Rt17-B1 like"/>
    <property type="match status" value="1"/>
</dbReference>
<organism evidence="3 4">
    <name type="scientific">Mycobacterium [tuberculosis] TKK-01-0051</name>
    <dbReference type="NCBI Taxonomy" id="1324261"/>
    <lineage>
        <taxon>Bacteria</taxon>
        <taxon>Bacillati</taxon>
        <taxon>Actinomycetota</taxon>
        <taxon>Actinomycetes</taxon>
        <taxon>Mycobacteriales</taxon>
        <taxon>Mycobacteriaceae</taxon>
        <taxon>Mycobacterium</taxon>
        <taxon>Mycobacterium avium complex (MAC)</taxon>
    </lineage>
</organism>
<evidence type="ECO:0000313" key="3">
    <source>
        <dbReference type="EMBL" id="KBZ60965.1"/>
    </source>
</evidence>
<dbReference type="AlphaFoldDB" id="A0A051TW02"/>
<feature type="transmembrane region" description="Helical" evidence="1">
    <location>
        <begin position="31"/>
        <end position="53"/>
    </location>
</feature>
<comment type="caution">
    <text evidence="3">The sequence shown here is derived from an EMBL/GenBank/DDBJ whole genome shotgun (WGS) entry which is preliminary data.</text>
</comment>
<proteinExistence type="predicted"/>
<dbReference type="Pfam" id="PF11738">
    <property type="entry name" value="DUF3298"/>
    <property type="match status" value="1"/>
</dbReference>
<evidence type="ECO:0000313" key="4">
    <source>
        <dbReference type="Proteomes" id="UP000025947"/>
    </source>
</evidence>
<dbReference type="InterPro" id="IPR053421">
    <property type="entry name" value="Esterase_Immunogenic_RsiV"/>
</dbReference>
<protein>
    <recommendedName>
        <fullName evidence="2">DUF3298 domain-containing protein</fullName>
    </recommendedName>
</protein>
<dbReference type="EMBL" id="JLXW01000010">
    <property type="protein sequence ID" value="KBZ60965.1"/>
    <property type="molecule type" value="Genomic_DNA"/>
</dbReference>
<dbReference type="InterPro" id="IPR021729">
    <property type="entry name" value="DUF3298"/>
</dbReference>
<keyword evidence="4" id="KW-1185">Reference proteome</keyword>
<dbReference type="HOGENOM" id="CLU_080703_0_0_11"/>
<dbReference type="NCBIfam" id="NF043047">
    <property type="entry name" value="EstaseRv3036c"/>
    <property type="match status" value="1"/>
</dbReference>
<dbReference type="Gene3D" id="3.90.640.20">
    <property type="entry name" value="Heat-shock cognate protein, ATPase"/>
    <property type="match status" value="1"/>
</dbReference>
<sequence>MQAAGTAAGELGGRKPVDANSRVSERCMWRLMRTLTAVAIIAVTGFTGLPAAAAAGQAACNQLNGTVQSGNLCHVHAETPAYIIDLRWKIDYPDDQPVTDYLIQTRDKVVNAAQAPGPKYLPYQMIVTSDTFRSGQPARTIPEYGQPWHGTQTLLLLNIESLGDDKSGGRYKSFTFDFDKNRPVTFDNLFAPGTNPMDSIYPAVAAELERQFVSRNFKLSPSVGRDPAHYQKFAITDQTVIFYFDVGELLPPEAGYFFAPVSRANLPPLQV</sequence>
<dbReference type="Proteomes" id="UP000025947">
    <property type="component" value="Unassembled WGS sequence"/>
</dbReference>
<keyword evidence="1" id="KW-1133">Transmembrane helix</keyword>
<dbReference type="InterPro" id="IPR037126">
    <property type="entry name" value="PdaC/RsiV-like_sf"/>
</dbReference>
<keyword evidence="1" id="KW-0472">Membrane</keyword>